<dbReference type="AlphaFoldDB" id="A0A8K0G3E1"/>
<evidence type="ECO:0000259" key="8">
    <source>
        <dbReference type="SMART" id="SM00907"/>
    </source>
</evidence>
<dbReference type="GO" id="GO:0043235">
    <property type="term" value="C:receptor complex"/>
    <property type="evidence" value="ECO:0007669"/>
    <property type="project" value="TreeGrafter"/>
</dbReference>
<dbReference type="OrthoDB" id="6374728at2759"/>
<protein>
    <recommendedName>
        <fullName evidence="8">GDNF/GAS1 domain-containing protein</fullName>
    </recommendedName>
</protein>
<dbReference type="EMBL" id="VTPC01090178">
    <property type="protein sequence ID" value="KAF2884384.1"/>
    <property type="molecule type" value="Genomic_DNA"/>
</dbReference>
<proteinExistence type="inferred from homology"/>
<dbReference type="InterPro" id="IPR037193">
    <property type="entry name" value="GDNF_alpha"/>
</dbReference>
<dbReference type="Pfam" id="PF25537">
    <property type="entry name" value="DUF7921"/>
    <property type="match status" value="1"/>
</dbReference>
<keyword evidence="5" id="KW-0472">Membrane</keyword>
<dbReference type="PANTHER" id="PTHR10269:SF12">
    <property type="entry name" value="GLIAL CELL LINE-DERIVED NEUROTROPHIC FAMILY RECEPTOR-LIKE, ISOFORM E"/>
    <property type="match status" value="1"/>
</dbReference>
<gene>
    <name evidence="9" type="ORF">ILUMI_21763</name>
</gene>
<dbReference type="InterPro" id="IPR057681">
    <property type="entry name" value="DUF7921"/>
</dbReference>
<evidence type="ECO:0000256" key="4">
    <source>
        <dbReference type="ARBA" id="ARBA00022729"/>
    </source>
</evidence>
<dbReference type="Proteomes" id="UP000801492">
    <property type="component" value="Unassembled WGS sequence"/>
</dbReference>
<keyword evidence="6" id="KW-0675">Receptor</keyword>
<dbReference type="Pfam" id="PF25868">
    <property type="entry name" value="Fn1_3"/>
    <property type="match status" value="1"/>
</dbReference>
<organism evidence="9 10">
    <name type="scientific">Ignelater luminosus</name>
    <name type="common">Cucubano</name>
    <name type="synonym">Pyrophorus luminosus</name>
    <dbReference type="NCBI Taxonomy" id="2038154"/>
    <lineage>
        <taxon>Eukaryota</taxon>
        <taxon>Metazoa</taxon>
        <taxon>Ecdysozoa</taxon>
        <taxon>Arthropoda</taxon>
        <taxon>Hexapoda</taxon>
        <taxon>Insecta</taxon>
        <taxon>Pterygota</taxon>
        <taxon>Neoptera</taxon>
        <taxon>Endopterygota</taxon>
        <taxon>Coleoptera</taxon>
        <taxon>Polyphaga</taxon>
        <taxon>Elateriformia</taxon>
        <taxon>Elateroidea</taxon>
        <taxon>Elateridae</taxon>
        <taxon>Agrypninae</taxon>
        <taxon>Pyrophorini</taxon>
        <taxon>Ignelater</taxon>
    </lineage>
</organism>
<evidence type="ECO:0000256" key="2">
    <source>
        <dbReference type="ARBA" id="ARBA00005961"/>
    </source>
</evidence>
<evidence type="ECO:0000256" key="7">
    <source>
        <dbReference type="ARBA" id="ARBA00023180"/>
    </source>
</evidence>
<name>A0A8K0G3E1_IGNLU</name>
<evidence type="ECO:0000256" key="6">
    <source>
        <dbReference type="ARBA" id="ARBA00023170"/>
    </source>
</evidence>
<evidence type="ECO:0000256" key="5">
    <source>
        <dbReference type="ARBA" id="ARBA00023136"/>
    </source>
</evidence>
<dbReference type="SMART" id="SM00907">
    <property type="entry name" value="GDNF"/>
    <property type="match status" value="2"/>
</dbReference>
<dbReference type="PANTHER" id="PTHR10269">
    <property type="entry name" value="GDNF RECEPTOR ALPHA"/>
    <property type="match status" value="1"/>
</dbReference>
<accession>A0A8K0G3E1</accession>
<keyword evidence="10" id="KW-1185">Reference proteome</keyword>
<evidence type="ECO:0000256" key="3">
    <source>
        <dbReference type="ARBA" id="ARBA00022475"/>
    </source>
</evidence>
<comment type="caution">
    <text evidence="9">The sequence shown here is derived from an EMBL/GenBank/DDBJ whole genome shotgun (WGS) entry which is preliminary data.</text>
</comment>
<dbReference type="InterPro" id="IPR059035">
    <property type="entry name" value="Fn1_3"/>
</dbReference>
<feature type="domain" description="GDNF/GAS1" evidence="8">
    <location>
        <begin position="1"/>
        <end position="76"/>
    </location>
</feature>
<dbReference type="Pfam" id="PF02351">
    <property type="entry name" value="GDNF"/>
    <property type="match status" value="1"/>
</dbReference>
<comment type="similarity">
    <text evidence="2">Belongs to the GDNFR family.</text>
</comment>
<sequence length="521" mass="58806">MESCNNNYNCRMAMAPILHHCDLSRCNRNSCMEALQGFYRRSSFPWNLEIAFCLCKKTDNKSDTCIVAQQRLHPVCAQRIEGSPLPTCLSLAEVCREDKECRSRLEYYEQSCAVDSVTKKCAGPPAECRMAMLGILGTELRTTCACKGTDMTQLYECLGWQRLLWLNPCVVESQKDFHRKKAAERALLKTTTLPTTTTTTTTTRQSPAHSAVEYPMEQVTIMSITQASTQTRDSTVAEYIAPPFIPTTTITTTTTTTTTVGTTTIPPRYCVFQRHEFPDQYIKEGTFKRIYHEDESDCSEICKCGKPEELVCKTMCVDRMPCKSEFAFYNHAAPAFQAYRGRCLCYSGRFICMKPAPGDYSLPQGIFLFLGYSEVDEQQLKNHTEIVVQDVVHALQEFISREAVNGTLCSLQLFNITTENVIIAGKLSSEEVDYNMLSPKESLAKEKEECAELLETISERINSHNPDFSSHLLLSIFKMAEVEIVQIEPSSASEVFSVKIYLIVITLILPSILQRLYIMSS</sequence>
<feature type="domain" description="GDNF/GAS1" evidence="8">
    <location>
        <begin position="88"/>
        <end position="169"/>
    </location>
</feature>
<dbReference type="SUPFAM" id="SSF110035">
    <property type="entry name" value="GDNF receptor-like"/>
    <property type="match status" value="2"/>
</dbReference>
<keyword evidence="3" id="KW-1003">Cell membrane</keyword>
<evidence type="ECO:0000313" key="9">
    <source>
        <dbReference type="EMBL" id="KAF2884384.1"/>
    </source>
</evidence>
<dbReference type="GO" id="GO:0007169">
    <property type="term" value="P:cell surface receptor protein tyrosine kinase signaling pathway"/>
    <property type="evidence" value="ECO:0007669"/>
    <property type="project" value="UniProtKB-ARBA"/>
</dbReference>
<keyword evidence="4" id="KW-0732">Signal</keyword>
<evidence type="ECO:0000256" key="1">
    <source>
        <dbReference type="ARBA" id="ARBA00004236"/>
    </source>
</evidence>
<dbReference type="InterPro" id="IPR003438">
    <property type="entry name" value="GDNF_rcpt"/>
</dbReference>
<dbReference type="InterPro" id="IPR016017">
    <property type="entry name" value="GDNF/GAS1"/>
</dbReference>
<reference evidence="9" key="1">
    <citation type="submission" date="2019-08" db="EMBL/GenBank/DDBJ databases">
        <title>The genome of the North American firefly Photinus pyralis.</title>
        <authorList>
            <consortium name="Photinus pyralis genome working group"/>
            <person name="Fallon T.R."/>
            <person name="Sander Lower S.E."/>
            <person name="Weng J.-K."/>
        </authorList>
    </citation>
    <scope>NUCLEOTIDE SEQUENCE</scope>
    <source>
        <strain evidence="9">TRF0915ILg1</strain>
        <tissue evidence="9">Whole body</tissue>
    </source>
</reference>
<keyword evidence="7" id="KW-0325">Glycoprotein</keyword>
<evidence type="ECO:0000313" key="10">
    <source>
        <dbReference type="Proteomes" id="UP000801492"/>
    </source>
</evidence>
<dbReference type="GO" id="GO:0038023">
    <property type="term" value="F:signaling receptor activity"/>
    <property type="evidence" value="ECO:0007669"/>
    <property type="project" value="InterPro"/>
</dbReference>
<dbReference type="GO" id="GO:0009897">
    <property type="term" value="C:external side of plasma membrane"/>
    <property type="evidence" value="ECO:0007669"/>
    <property type="project" value="TreeGrafter"/>
</dbReference>
<dbReference type="GO" id="GO:0007399">
    <property type="term" value="P:nervous system development"/>
    <property type="evidence" value="ECO:0007669"/>
    <property type="project" value="TreeGrafter"/>
</dbReference>
<comment type="subcellular location">
    <subcellularLocation>
        <location evidence="1">Cell membrane</location>
    </subcellularLocation>
</comment>